<evidence type="ECO:0000313" key="3">
    <source>
        <dbReference type="EMBL" id="OGC14531.1"/>
    </source>
</evidence>
<dbReference type="InterPro" id="IPR011009">
    <property type="entry name" value="Kinase-like_dom_sf"/>
</dbReference>
<dbReference type="Gene3D" id="1.10.510.10">
    <property type="entry name" value="Transferase(Phosphotransferase) domain 1"/>
    <property type="match status" value="1"/>
</dbReference>
<reference evidence="3 4" key="1">
    <citation type="journal article" date="2016" name="Nat. Commun.">
        <title>Thousands of microbial genomes shed light on interconnected biogeochemical processes in an aquifer system.</title>
        <authorList>
            <person name="Anantharaman K."/>
            <person name="Brown C.T."/>
            <person name="Hug L.A."/>
            <person name="Sharon I."/>
            <person name="Castelle C.J."/>
            <person name="Probst A.J."/>
            <person name="Thomas B.C."/>
            <person name="Singh A."/>
            <person name="Wilkins M.J."/>
            <person name="Karaoz U."/>
            <person name="Brodie E.L."/>
            <person name="Williams K.H."/>
            <person name="Hubbard S.S."/>
            <person name="Banfield J.F."/>
        </authorList>
    </citation>
    <scope>NUCLEOTIDE SEQUENCE [LARGE SCALE GENOMIC DNA]</scope>
</reference>
<evidence type="ECO:0000256" key="1">
    <source>
        <dbReference type="SAM" id="MobiDB-lite"/>
    </source>
</evidence>
<dbReference type="PROSITE" id="PS50011">
    <property type="entry name" value="PROTEIN_KINASE_DOM"/>
    <property type="match status" value="1"/>
</dbReference>
<sequence>MNISNIEHEQNIREIQQNHQASKNQLNLISFSFLLFKETLKILPFTAYLLIGMVETSLNHLMTLHDTISEILSFRDTKFPSSSAEMLTPIYLPQTITYKSIRMSIAKKVSSLLDDRLLSMEASTERAQLKVTNLNQIGGRRMTKGCNSINAATIHQNAAFIQNEGEHLFALRKVDGVVKIHSMSKNISFNDKAKTSYPMEKKSTPVPRIEGKPQYNKKPASKGNLTDALYGIGDKTSPVMISEEHVDGVPLVKLINSHSLSTEEALLLFRDIVNTVTSFHNHGKIHRDLNPNNIIIMPNGKVKIIDFGAAGEKGDSIAYKMLNKQFFIIGTPSYIAPESFFWGEDGSLLNEKVDAFSLGVILINLFKGFEENKNFNHSYSFPFKEKFYAYSNFENIPNISKLVNSLIKIDPTERIGCDEALFITDSILDSLIKTKNNEKAVSPIDAYNPLNNTQLYLQKIA</sequence>
<evidence type="ECO:0000313" key="4">
    <source>
        <dbReference type="Proteomes" id="UP000177905"/>
    </source>
</evidence>
<comment type="caution">
    <text evidence="3">The sequence shown here is derived from an EMBL/GenBank/DDBJ whole genome shotgun (WGS) entry which is preliminary data.</text>
</comment>
<accession>A0A1F4S277</accession>
<evidence type="ECO:0000259" key="2">
    <source>
        <dbReference type="PROSITE" id="PS50011"/>
    </source>
</evidence>
<dbReference type="PANTHER" id="PTHR44167:SF24">
    <property type="entry name" value="SERINE_THREONINE-PROTEIN KINASE CHK2"/>
    <property type="match status" value="1"/>
</dbReference>
<dbReference type="GO" id="GO:0004672">
    <property type="term" value="F:protein kinase activity"/>
    <property type="evidence" value="ECO:0007669"/>
    <property type="project" value="InterPro"/>
</dbReference>
<dbReference type="Pfam" id="PF00069">
    <property type="entry name" value="Pkinase"/>
    <property type="match status" value="1"/>
</dbReference>
<name>A0A1F4S277_UNCSA</name>
<dbReference type="Proteomes" id="UP000177905">
    <property type="component" value="Unassembled WGS sequence"/>
</dbReference>
<protein>
    <recommendedName>
        <fullName evidence="2">Protein kinase domain-containing protein</fullName>
    </recommendedName>
</protein>
<feature type="domain" description="Protein kinase" evidence="2">
    <location>
        <begin position="131"/>
        <end position="428"/>
    </location>
</feature>
<proteinExistence type="predicted"/>
<dbReference type="EMBL" id="MEUA01000035">
    <property type="protein sequence ID" value="OGC14531.1"/>
    <property type="molecule type" value="Genomic_DNA"/>
</dbReference>
<gene>
    <name evidence="3" type="ORF">A2290_00030</name>
</gene>
<dbReference type="InterPro" id="IPR000719">
    <property type="entry name" value="Prot_kinase_dom"/>
</dbReference>
<dbReference type="AlphaFoldDB" id="A0A1F4S277"/>
<dbReference type="GO" id="GO:0005524">
    <property type="term" value="F:ATP binding"/>
    <property type="evidence" value="ECO:0007669"/>
    <property type="project" value="InterPro"/>
</dbReference>
<feature type="region of interest" description="Disordered" evidence="1">
    <location>
        <begin position="198"/>
        <end position="220"/>
    </location>
</feature>
<dbReference type="SMART" id="SM00220">
    <property type="entry name" value="S_TKc"/>
    <property type="match status" value="1"/>
</dbReference>
<dbReference type="SUPFAM" id="SSF56112">
    <property type="entry name" value="Protein kinase-like (PK-like)"/>
    <property type="match status" value="1"/>
</dbReference>
<dbReference type="PANTHER" id="PTHR44167">
    <property type="entry name" value="OVARIAN-SPECIFIC SERINE/THREONINE-PROTEIN KINASE LOK-RELATED"/>
    <property type="match status" value="1"/>
</dbReference>
<organism evidence="3 4">
    <name type="scientific">candidate division WOR-1 bacterium RIFOXYB2_FULL_36_35</name>
    <dbReference type="NCBI Taxonomy" id="1802578"/>
    <lineage>
        <taxon>Bacteria</taxon>
        <taxon>Bacillati</taxon>
        <taxon>Saganbacteria</taxon>
    </lineage>
</organism>